<name>A0A0B5FF90_9BACT</name>
<evidence type="ECO:0000313" key="1">
    <source>
        <dbReference type="EMBL" id="AJF05978.1"/>
    </source>
</evidence>
<dbReference type="EMBL" id="CP010311">
    <property type="protein sequence ID" value="AJF05978.1"/>
    <property type="molecule type" value="Genomic_DNA"/>
</dbReference>
<gene>
    <name evidence="1" type="ORF">GSUB_04555</name>
</gene>
<dbReference type="OrthoDB" id="9810361at2"/>
<evidence type="ECO:0000313" key="2">
    <source>
        <dbReference type="Proteomes" id="UP000035036"/>
    </source>
</evidence>
<dbReference type="KEGG" id="gsb:GSUB_04555"/>
<sequence length="153" mass="17134">MRLDAELAHPAVESLEKYQQLLDQVLHKDARVDNMRSASDCAQPALLLWVEAVALALELEQLDESEVEKVRRRAAEYHPDGLCPLFSDGGCRLEQSRPLSCRLRDPRTPPSLDRTSFAADLAAINRQFVSEVFHSLAPETKQLTVAESLLLDV</sequence>
<dbReference type="RefSeq" id="WP_040199414.1">
    <property type="nucleotide sequence ID" value="NZ_CP010311.1"/>
</dbReference>
<organism evidence="1 2">
    <name type="scientific">Geoalkalibacter subterraneus</name>
    <dbReference type="NCBI Taxonomy" id="483547"/>
    <lineage>
        <taxon>Bacteria</taxon>
        <taxon>Pseudomonadati</taxon>
        <taxon>Thermodesulfobacteriota</taxon>
        <taxon>Desulfuromonadia</taxon>
        <taxon>Desulfuromonadales</taxon>
        <taxon>Geoalkalibacteraceae</taxon>
        <taxon>Geoalkalibacter</taxon>
    </lineage>
</organism>
<dbReference type="Proteomes" id="UP000035036">
    <property type="component" value="Chromosome"/>
</dbReference>
<keyword evidence="2" id="KW-1185">Reference proteome</keyword>
<dbReference type="STRING" id="483547.GSUB_04555"/>
<dbReference type="HOGENOM" id="CLU_1710667_0_0_7"/>
<reference evidence="1 2" key="1">
    <citation type="journal article" date="2015" name="Genome Announc.">
        <title>Genomes of Geoalkalibacter ferrihydriticus Z-0531T and Geoalkalibacter subterraneus Red1T, Two Haloalkaliphilic Metal-Reducing Deltaproteobacteria.</title>
        <authorList>
            <person name="Badalamenti J.P."/>
            <person name="Krajmalnik-Brown R."/>
            <person name="Torres C.I."/>
            <person name="Bond D.R."/>
        </authorList>
    </citation>
    <scope>NUCLEOTIDE SEQUENCE [LARGE SCALE GENOMIC DNA]</scope>
    <source>
        <strain evidence="1 2">Red1</strain>
    </source>
</reference>
<protein>
    <submittedName>
        <fullName evidence="1">Uncharacterized protein</fullName>
    </submittedName>
</protein>
<proteinExistence type="predicted"/>
<dbReference type="AlphaFoldDB" id="A0A0B5FF90"/>
<accession>A0A0B5FF90</accession>